<dbReference type="GO" id="GO:0003677">
    <property type="term" value="F:DNA binding"/>
    <property type="evidence" value="ECO:0007669"/>
    <property type="project" value="UniProtKB-KW"/>
</dbReference>
<evidence type="ECO:0000313" key="6">
    <source>
        <dbReference type="EMBL" id="SJM31017.1"/>
    </source>
</evidence>
<dbReference type="InterPro" id="IPR000792">
    <property type="entry name" value="Tscrpt_reg_LuxR_C"/>
</dbReference>
<dbReference type="Pfam" id="PF00196">
    <property type="entry name" value="GerE"/>
    <property type="match status" value="1"/>
</dbReference>
<feature type="domain" description="HTH luxR-type" evidence="5">
    <location>
        <begin position="147"/>
        <end position="212"/>
    </location>
</feature>
<keyword evidence="1" id="KW-0805">Transcription regulation</keyword>
<feature type="compositionally biased region" description="Basic and acidic residues" evidence="4">
    <location>
        <begin position="127"/>
        <end position="137"/>
    </location>
</feature>
<dbReference type="InterPro" id="IPR036388">
    <property type="entry name" value="WH-like_DNA-bd_sf"/>
</dbReference>
<evidence type="ECO:0000313" key="7">
    <source>
        <dbReference type="Proteomes" id="UP000245698"/>
    </source>
</evidence>
<sequence>MASHGIMGRRLTVLIALDDAVRAEHLSTTLAATEDLLPLVAGSANSGDRAEVAVVDDNYLERGGLEGGANDPAIPQVLLSQRASRQRPVDTVFAVLPAAADDLLVAAAARLAAAGYRISGEGRPLSDRHDDFAFHDDDLSDEEPLDDRAERPPLSPRESEVLALLAEGAPNKVIARRLNISVHTAKFHVAAILIKLGAANRTDAIAIAMRQGLVLV</sequence>
<evidence type="ECO:0000259" key="5">
    <source>
        <dbReference type="PROSITE" id="PS50043"/>
    </source>
</evidence>
<dbReference type="Proteomes" id="UP000245698">
    <property type="component" value="Unassembled WGS sequence"/>
</dbReference>
<keyword evidence="7" id="KW-1185">Reference proteome</keyword>
<dbReference type="PANTHER" id="PTHR44688">
    <property type="entry name" value="DNA-BINDING TRANSCRIPTIONAL ACTIVATOR DEVR_DOSR"/>
    <property type="match status" value="1"/>
</dbReference>
<keyword evidence="2" id="KW-0238">DNA-binding</keyword>
<evidence type="ECO:0000256" key="3">
    <source>
        <dbReference type="ARBA" id="ARBA00023163"/>
    </source>
</evidence>
<proteinExistence type="predicted"/>
<dbReference type="CDD" id="cd06170">
    <property type="entry name" value="LuxR_C_like"/>
    <property type="match status" value="1"/>
</dbReference>
<dbReference type="Gene3D" id="1.10.10.10">
    <property type="entry name" value="Winged helix-like DNA-binding domain superfamily/Winged helix DNA-binding domain"/>
    <property type="match status" value="1"/>
</dbReference>
<reference evidence="7" key="1">
    <citation type="submission" date="2016-12" db="EMBL/GenBank/DDBJ databases">
        <authorList>
            <person name="Brunel B."/>
        </authorList>
    </citation>
    <scope>NUCLEOTIDE SEQUENCE [LARGE SCALE GENOMIC DNA]</scope>
</reference>
<evidence type="ECO:0000256" key="1">
    <source>
        <dbReference type="ARBA" id="ARBA00023015"/>
    </source>
</evidence>
<evidence type="ECO:0000256" key="4">
    <source>
        <dbReference type="SAM" id="MobiDB-lite"/>
    </source>
</evidence>
<dbReference type="PROSITE" id="PS50043">
    <property type="entry name" value="HTH_LUXR_2"/>
    <property type="match status" value="1"/>
</dbReference>
<dbReference type="AlphaFoldDB" id="A0A2P9AIP7"/>
<organism evidence="6 7">
    <name type="scientific">Mesorhizobium delmotii</name>
    <dbReference type="NCBI Taxonomy" id="1631247"/>
    <lineage>
        <taxon>Bacteria</taxon>
        <taxon>Pseudomonadati</taxon>
        <taxon>Pseudomonadota</taxon>
        <taxon>Alphaproteobacteria</taxon>
        <taxon>Hyphomicrobiales</taxon>
        <taxon>Phyllobacteriaceae</taxon>
        <taxon>Mesorhizobium</taxon>
    </lineage>
</organism>
<dbReference type="PANTHER" id="PTHR44688:SF25">
    <property type="entry name" value="HTH LUXR-TYPE DOMAIN-CONTAINING PROTEIN"/>
    <property type="match status" value="1"/>
</dbReference>
<dbReference type="GO" id="GO:0006355">
    <property type="term" value="P:regulation of DNA-templated transcription"/>
    <property type="evidence" value="ECO:0007669"/>
    <property type="project" value="InterPro"/>
</dbReference>
<dbReference type="InterPro" id="IPR016032">
    <property type="entry name" value="Sig_transdc_resp-reg_C-effctor"/>
</dbReference>
<dbReference type="EMBL" id="FUIG01000024">
    <property type="protein sequence ID" value="SJM31017.1"/>
    <property type="molecule type" value="Genomic_DNA"/>
</dbReference>
<dbReference type="SUPFAM" id="SSF46894">
    <property type="entry name" value="C-terminal effector domain of the bipartite response regulators"/>
    <property type="match status" value="1"/>
</dbReference>
<dbReference type="PRINTS" id="PR00038">
    <property type="entry name" value="HTHLUXR"/>
</dbReference>
<accession>A0A2P9AIP7</accession>
<protein>
    <submittedName>
        <fullName evidence="6">Transcriptional regulator, LuxR family</fullName>
    </submittedName>
</protein>
<dbReference type="RefSeq" id="WP_208867696.1">
    <property type="nucleotide sequence ID" value="NZ_FUIG01000024.1"/>
</dbReference>
<feature type="region of interest" description="Disordered" evidence="4">
    <location>
        <begin position="127"/>
        <end position="156"/>
    </location>
</feature>
<gene>
    <name evidence="6" type="ORF">BQ8482_180245</name>
</gene>
<dbReference type="SMART" id="SM00421">
    <property type="entry name" value="HTH_LUXR"/>
    <property type="match status" value="1"/>
</dbReference>
<keyword evidence="3" id="KW-0804">Transcription</keyword>
<evidence type="ECO:0000256" key="2">
    <source>
        <dbReference type="ARBA" id="ARBA00023125"/>
    </source>
</evidence>
<name>A0A2P9AIP7_9HYPH</name>